<evidence type="ECO:0000313" key="2">
    <source>
        <dbReference type="EMBL" id="RYR48906.1"/>
    </source>
</evidence>
<organism evidence="2 3">
    <name type="scientific">Arachis hypogaea</name>
    <name type="common">Peanut</name>
    <dbReference type="NCBI Taxonomy" id="3818"/>
    <lineage>
        <taxon>Eukaryota</taxon>
        <taxon>Viridiplantae</taxon>
        <taxon>Streptophyta</taxon>
        <taxon>Embryophyta</taxon>
        <taxon>Tracheophyta</taxon>
        <taxon>Spermatophyta</taxon>
        <taxon>Magnoliopsida</taxon>
        <taxon>eudicotyledons</taxon>
        <taxon>Gunneridae</taxon>
        <taxon>Pentapetalae</taxon>
        <taxon>rosids</taxon>
        <taxon>fabids</taxon>
        <taxon>Fabales</taxon>
        <taxon>Fabaceae</taxon>
        <taxon>Papilionoideae</taxon>
        <taxon>50 kb inversion clade</taxon>
        <taxon>dalbergioids sensu lato</taxon>
        <taxon>Dalbergieae</taxon>
        <taxon>Pterocarpus clade</taxon>
        <taxon>Arachis</taxon>
    </lineage>
</organism>
<gene>
    <name evidence="2" type="ORF">Ahy_A07g035009</name>
</gene>
<reference evidence="2 3" key="1">
    <citation type="submission" date="2019-01" db="EMBL/GenBank/DDBJ databases">
        <title>Sequencing of cultivated peanut Arachis hypogaea provides insights into genome evolution and oil improvement.</title>
        <authorList>
            <person name="Chen X."/>
        </authorList>
    </citation>
    <scope>NUCLEOTIDE SEQUENCE [LARGE SCALE GENOMIC DNA]</scope>
    <source>
        <strain evidence="3">cv. Fuhuasheng</strain>
        <tissue evidence="2">Leaves</tissue>
    </source>
</reference>
<proteinExistence type="predicted"/>
<evidence type="ECO:0000256" key="1">
    <source>
        <dbReference type="SAM" id="MobiDB-lite"/>
    </source>
</evidence>
<comment type="caution">
    <text evidence="2">The sequence shown here is derived from an EMBL/GenBank/DDBJ whole genome shotgun (WGS) entry which is preliminary data.</text>
</comment>
<feature type="compositionally biased region" description="Polar residues" evidence="1">
    <location>
        <begin position="45"/>
        <end position="54"/>
    </location>
</feature>
<accession>A0A445CD76</accession>
<evidence type="ECO:0000313" key="3">
    <source>
        <dbReference type="Proteomes" id="UP000289738"/>
    </source>
</evidence>
<feature type="region of interest" description="Disordered" evidence="1">
    <location>
        <begin position="45"/>
        <end position="64"/>
    </location>
</feature>
<feature type="compositionally biased region" description="Basic and acidic residues" evidence="1">
    <location>
        <begin position="70"/>
        <end position="80"/>
    </location>
</feature>
<name>A0A445CD76_ARAHY</name>
<feature type="region of interest" description="Disordered" evidence="1">
    <location>
        <begin position="70"/>
        <end position="94"/>
    </location>
</feature>
<keyword evidence="3" id="KW-1185">Reference proteome</keyword>
<dbReference type="EMBL" id="SDMP01000007">
    <property type="protein sequence ID" value="RYR48906.1"/>
    <property type="molecule type" value="Genomic_DNA"/>
</dbReference>
<dbReference type="AlphaFoldDB" id="A0A445CD76"/>
<sequence>MDHFKEAMDRPQAIVYQKEQEEAQKTYEDIMANLAKIKDTLKSWDSCNKQSTSTDECEKSTEEWSRKEILESQHADKDRGNVSQQVEEEEVVDEEEVVESLAKVEQEVDFKLENTFTPSDVVDDLESSPIGLDVEIKEEDTQPPIPLVSNEEEIELEGSYQEEEVEIEETCKEVEIVEEEHKGMTLAKPLEISLPKSPSYTTFKRVKFLSLSFNFSLEYGLIENDGQLRALCGVKNKRELCSG</sequence>
<protein>
    <submittedName>
        <fullName evidence="2">Uncharacterized protein</fullName>
    </submittedName>
</protein>
<dbReference type="Proteomes" id="UP000289738">
    <property type="component" value="Chromosome A07"/>
</dbReference>